<gene>
    <name evidence="6" type="ORF">B0H16DRAFT_1804487</name>
</gene>
<feature type="domain" description="MYND-type" evidence="5">
    <location>
        <begin position="387"/>
        <end position="428"/>
    </location>
</feature>
<dbReference type="InterPro" id="IPR002893">
    <property type="entry name" value="Znf_MYND"/>
</dbReference>
<evidence type="ECO:0000256" key="2">
    <source>
        <dbReference type="ARBA" id="ARBA00022771"/>
    </source>
</evidence>
<reference evidence="6" key="1">
    <citation type="submission" date="2023-03" db="EMBL/GenBank/DDBJ databases">
        <title>Massive genome expansion in bonnet fungi (Mycena s.s.) driven by repeated elements and novel gene families across ecological guilds.</title>
        <authorList>
            <consortium name="Lawrence Berkeley National Laboratory"/>
            <person name="Harder C.B."/>
            <person name="Miyauchi S."/>
            <person name="Viragh M."/>
            <person name="Kuo A."/>
            <person name="Thoen E."/>
            <person name="Andreopoulos B."/>
            <person name="Lu D."/>
            <person name="Skrede I."/>
            <person name="Drula E."/>
            <person name="Henrissat B."/>
            <person name="Morin E."/>
            <person name="Kohler A."/>
            <person name="Barry K."/>
            <person name="LaButti K."/>
            <person name="Morin E."/>
            <person name="Salamov A."/>
            <person name="Lipzen A."/>
            <person name="Mereny Z."/>
            <person name="Hegedus B."/>
            <person name="Baldrian P."/>
            <person name="Stursova M."/>
            <person name="Weitz H."/>
            <person name="Taylor A."/>
            <person name="Grigoriev I.V."/>
            <person name="Nagy L.G."/>
            <person name="Martin F."/>
            <person name="Kauserud H."/>
        </authorList>
    </citation>
    <scope>NUCLEOTIDE SEQUENCE</scope>
    <source>
        <strain evidence="6">CBHHK182m</strain>
    </source>
</reference>
<evidence type="ECO:0000256" key="3">
    <source>
        <dbReference type="ARBA" id="ARBA00022833"/>
    </source>
</evidence>
<evidence type="ECO:0000259" key="5">
    <source>
        <dbReference type="PROSITE" id="PS50865"/>
    </source>
</evidence>
<accession>A0AAD7NJU0</accession>
<organism evidence="6 7">
    <name type="scientific">Mycena metata</name>
    <dbReference type="NCBI Taxonomy" id="1033252"/>
    <lineage>
        <taxon>Eukaryota</taxon>
        <taxon>Fungi</taxon>
        <taxon>Dikarya</taxon>
        <taxon>Basidiomycota</taxon>
        <taxon>Agaricomycotina</taxon>
        <taxon>Agaricomycetes</taxon>
        <taxon>Agaricomycetidae</taxon>
        <taxon>Agaricales</taxon>
        <taxon>Marasmiineae</taxon>
        <taxon>Mycenaceae</taxon>
        <taxon>Mycena</taxon>
    </lineage>
</organism>
<keyword evidence="7" id="KW-1185">Reference proteome</keyword>
<dbReference type="GO" id="GO:0008270">
    <property type="term" value="F:zinc ion binding"/>
    <property type="evidence" value="ECO:0007669"/>
    <property type="project" value="UniProtKB-KW"/>
</dbReference>
<evidence type="ECO:0000313" key="7">
    <source>
        <dbReference type="Proteomes" id="UP001215598"/>
    </source>
</evidence>
<dbReference type="SUPFAM" id="SSF144232">
    <property type="entry name" value="HIT/MYND zinc finger-like"/>
    <property type="match status" value="1"/>
</dbReference>
<sequence length="588" mass="64841">MRAGSLSDHELVGLLPVVHANLDPILIPSLDILDSIENTTTLPLCFENVTTALSSLATIIRSSDFLLDTCPDLWPRIWKSMEILYLYYDCVPPRTASEVVATHLIHSQIIMKFIQHPPTAREVFAAKGVRRILAAAWATTVHHSYDAHGPRMLNSITLPLLGLYDIKGLENFTEVVDGGSGSYDALAFTIKKSISQAVMNSKSQLAVIAIGPLLLFLQDILKASPHFRAYLLSRGIISSLVSTLDIDGIPQATVGVPARQINVEFCAATLMRYLDVPPAYTWTLQALQAGLLRRIITSSVNITMLEGAGKYPDLLGAVLPRSLVSHTVIAEMRKNFLELEPLARTEEFASSPLLGHWNALRALVDQRAQVLDAWEASGRLSSLACYNMKCNKVDERESFRRCSACSTAAYCSRECQRADWIEGHRDECGVLLSAHITFTEIGLHYHEKSFLRALVHSDYQRLRVQISMATLQFLAQNPDGLFFVGFDYTGINGVHCSVVPMTQLGVGLNIPHWGRLARAGGRLTLHAVRIDYGAKGTNTLFPLRATTSQFYDGLVGLAGGIRGLQPAQVEALIRELIETTDKENTEIH</sequence>
<dbReference type="Pfam" id="PF01753">
    <property type="entry name" value="zf-MYND"/>
    <property type="match status" value="1"/>
</dbReference>
<name>A0AAD7NJU0_9AGAR</name>
<protein>
    <recommendedName>
        <fullName evidence="5">MYND-type domain-containing protein</fullName>
    </recommendedName>
</protein>
<evidence type="ECO:0000256" key="1">
    <source>
        <dbReference type="ARBA" id="ARBA00022723"/>
    </source>
</evidence>
<proteinExistence type="predicted"/>
<dbReference type="Gene3D" id="6.10.140.2220">
    <property type="match status" value="1"/>
</dbReference>
<keyword evidence="2 4" id="KW-0863">Zinc-finger</keyword>
<keyword evidence="3" id="KW-0862">Zinc</keyword>
<dbReference type="Proteomes" id="UP001215598">
    <property type="component" value="Unassembled WGS sequence"/>
</dbReference>
<dbReference type="PROSITE" id="PS50865">
    <property type="entry name" value="ZF_MYND_2"/>
    <property type="match status" value="1"/>
</dbReference>
<keyword evidence="1" id="KW-0479">Metal-binding</keyword>
<dbReference type="AlphaFoldDB" id="A0AAD7NJU0"/>
<evidence type="ECO:0000256" key="4">
    <source>
        <dbReference type="PROSITE-ProRule" id="PRU00134"/>
    </source>
</evidence>
<comment type="caution">
    <text evidence="6">The sequence shown here is derived from an EMBL/GenBank/DDBJ whole genome shotgun (WGS) entry which is preliminary data.</text>
</comment>
<dbReference type="EMBL" id="JARKIB010000030">
    <property type="protein sequence ID" value="KAJ7763400.1"/>
    <property type="molecule type" value="Genomic_DNA"/>
</dbReference>
<evidence type="ECO:0000313" key="6">
    <source>
        <dbReference type="EMBL" id="KAJ7763400.1"/>
    </source>
</evidence>